<name>A0AA88JGD7_FICCA</name>
<dbReference type="InterPro" id="IPR009014">
    <property type="entry name" value="Transketo_C/PFOR_II"/>
</dbReference>
<organism evidence="5 6">
    <name type="scientific">Ficus carica</name>
    <name type="common">Common fig</name>
    <dbReference type="NCBI Taxonomy" id="3494"/>
    <lineage>
        <taxon>Eukaryota</taxon>
        <taxon>Viridiplantae</taxon>
        <taxon>Streptophyta</taxon>
        <taxon>Embryophyta</taxon>
        <taxon>Tracheophyta</taxon>
        <taxon>Spermatophyta</taxon>
        <taxon>Magnoliopsida</taxon>
        <taxon>eudicotyledons</taxon>
        <taxon>Gunneridae</taxon>
        <taxon>Pentapetalae</taxon>
        <taxon>rosids</taxon>
        <taxon>fabids</taxon>
        <taxon>Rosales</taxon>
        <taxon>Moraceae</taxon>
        <taxon>Ficeae</taxon>
        <taxon>Ficus</taxon>
    </lineage>
</organism>
<evidence type="ECO:0000313" key="6">
    <source>
        <dbReference type="Proteomes" id="UP001187192"/>
    </source>
</evidence>
<dbReference type="SUPFAM" id="SSF52922">
    <property type="entry name" value="TK C-terminal domain-like"/>
    <property type="match status" value="1"/>
</dbReference>
<dbReference type="Gene3D" id="3.40.50.920">
    <property type="match status" value="1"/>
</dbReference>
<reference evidence="5" key="1">
    <citation type="submission" date="2023-07" db="EMBL/GenBank/DDBJ databases">
        <title>draft genome sequence of fig (Ficus carica).</title>
        <authorList>
            <person name="Takahashi T."/>
            <person name="Nishimura K."/>
        </authorList>
    </citation>
    <scope>NUCLEOTIDE SEQUENCE</scope>
</reference>
<comment type="caution">
    <text evidence="5">The sequence shown here is derived from an EMBL/GenBank/DDBJ whole genome shotgun (WGS) entry which is preliminary data.</text>
</comment>
<comment type="cofactor">
    <cofactor evidence="1">
        <name>thiamine diphosphate</name>
        <dbReference type="ChEBI" id="CHEBI:58937"/>
    </cofactor>
</comment>
<keyword evidence="2" id="KW-0560">Oxidoreductase</keyword>
<dbReference type="PANTHER" id="PTHR42980:SF1">
    <property type="entry name" value="2-OXOISOVALERATE DEHYDROGENASE SUBUNIT BETA, MITOCHONDRIAL"/>
    <property type="match status" value="1"/>
</dbReference>
<sequence>MSVGDVPEEDYMSPLSEAEISHEAPMTGGFGDEISASILERCFLRLEALIARICGLDTPFPLVFEPFYLPTKNKILDAIKSTVKY</sequence>
<protein>
    <recommendedName>
        <fullName evidence="4">Transketolase C-terminal domain-containing protein</fullName>
    </recommendedName>
</protein>
<dbReference type="Proteomes" id="UP001187192">
    <property type="component" value="Unassembled WGS sequence"/>
</dbReference>
<feature type="compositionally biased region" description="Acidic residues" evidence="3">
    <location>
        <begin position="1"/>
        <end position="11"/>
    </location>
</feature>
<gene>
    <name evidence="5" type="ORF">TIFTF001_053349</name>
</gene>
<dbReference type="AlphaFoldDB" id="A0AA88JGD7"/>
<keyword evidence="6" id="KW-1185">Reference proteome</keyword>
<dbReference type="EMBL" id="BTGU01012549">
    <property type="protein sequence ID" value="GMN71106.1"/>
    <property type="molecule type" value="Genomic_DNA"/>
</dbReference>
<feature type="region of interest" description="Disordered" evidence="3">
    <location>
        <begin position="1"/>
        <end position="26"/>
    </location>
</feature>
<feature type="domain" description="Transketolase C-terminal" evidence="4">
    <location>
        <begin position="21"/>
        <end position="75"/>
    </location>
</feature>
<dbReference type="GO" id="GO:0009083">
    <property type="term" value="P:branched-chain amino acid catabolic process"/>
    <property type="evidence" value="ECO:0007669"/>
    <property type="project" value="TreeGrafter"/>
</dbReference>
<dbReference type="GO" id="GO:0016491">
    <property type="term" value="F:oxidoreductase activity"/>
    <property type="evidence" value="ECO:0007669"/>
    <property type="project" value="UniProtKB-KW"/>
</dbReference>
<dbReference type="Pfam" id="PF02780">
    <property type="entry name" value="Transketolase_C"/>
    <property type="match status" value="1"/>
</dbReference>
<accession>A0AA88JGD7</accession>
<evidence type="ECO:0000256" key="1">
    <source>
        <dbReference type="ARBA" id="ARBA00001964"/>
    </source>
</evidence>
<evidence type="ECO:0000313" key="5">
    <source>
        <dbReference type="EMBL" id="GMN71106.1"/>
    </source>
</evidence>
<dbReference type="InterPro" id="IPR033248">
    <property type="entry name" value="Transketolase_C"/>
</dbReference>
<evidence type="ECO:0000259" key="4">
    <source>
        <dbReference type="Pfam" id="PF02780"/>
    </source>
</evidence>
<evidence type="ECO:0000256" key="3">
    <source>
        <dbReference type="SAM" id="MobiDB-lite"/>
    </source>
</evidence>
<dbReference type="GO" id="GO:0007584">
    <property type="term" value="P:response to nutrient"/>
    <property type="evidence" value="ECO:0007669"/>
    <property type="project" value="TreeGrafter"/>
</dbReference>
<proteinExistence type="predicted"/>
<evidence type="ECO:0000256" key="2">
    <source>
        <dbReference type="ARBA" id="ARBA00023002"/>
    </source>
</evidence>
<dbReference type="PANTHER" id="PTHR42980">
    <property type="entry name" value="2-OXOISOVALERATE DEHYDROGENASE SUBUNIT BETA-RELATED"/>
    <property type="match status" value="1"/>
</dbReference>